<evidence type="ECO:0000313" key="2">
    <source>
        <dbReference type="EnsemblMetazoa" id="SCAU013381-PA"/>
    </source>
</evidence>
<protein>
    <recommendedName>
        <fullName evidence="4">Peptidase aspartic putative domain-containing protein</fullName>
    </recommendedName>
</protein>
<proteinExistence type="predicted"/>
<dbReference type="EnsemblMetazoa" id="SCAU013381-RA">
    <property type="protein sequence ID" value="SCAU013381-PA"/>
    <property type="gene ID" value="SCAU013381"/>
</dbReference>
<name>A0A1I8Q2X8_STOCA</name>
<gene>
    <name evidence="2" type="primary">106090315</name>
</gene>
<dbReference type="Proteomes" id="UP000095300">
    <property type="component" value="Unassembled WGS sequence"/>
</dbReference>
<keyword evidence="3" id="KW-1185">Reference proteome</keyword>
<dbReference type="AlphaFoldDB" id="A0A1I8Q2X8"/>
<evidence type="ECO:0000313" key="3">
    <source>
        <dbReference type="Proteomes" id="UP000095300"/>
    </source>
</evidence>
<sequence>MERPADDFRPVHDVRPARNARHAPIAWWDLVFVPTAMVRIAEDGVDTWATIRALVNQSSTMSRIAYSTFRRLDLRSFTYQGNRFTTFQLMHRNPNSTWALKINALITEALPFRPCSDPLLDDPTRDLAQDSLADPDPRANTSVDLELGGDVYPRLQRDGHIFSGIGDVNAFQTTLGYVFVGPIRNMPRH</sequence>
<dbReference type="VEuPathDB" id="VectorBase:SCAU013381"/>
<dbReference type="OrthoDB" id="8039796at2759"/>
<reference evidence="2" key="1">
    <citation type="submission" date="2020-05" db="UniProtKB">
        <authorList>
            <consortium name="EnsemblMetazoa"/>
        </authorList>
    </citation>
    <scope>IDENTIFICATION</scope>
    <source>
        <strain evidence="2">USDA</strain>
    </source>
</reference>
<accession>A0A1I8Q2X8</accession>
<evidence type="ECO:0008006" key="4">
    <source>
        <dbReference type="Google" id="ProtNLM"/>
    </source>
</evidence>
<feature type="region of interest" description="Disordered" evidence="1">
    <location>
        <begin position="124"/>
        <end position="143"/>
    </location>
</feature>
<organism evidence="2 3">
    <name type="scientific">Stomoxys calcitrans</name>
    <name type="common">Stable fly</name>
    <name type="synonym">Conops calcitrans</name>
    <dbReference type="NCBI Taxonomy" id="35570"/>
    <lineage>
        <taxon>Eukaryota</taxon>
        <taxon>Metazoa</taxon>
        <taxon>Ecdysozoa</taxon>
        <taxon>Arthropoda</taxon>
        <taxon>Hexapoda</taxon>
        <taxon>Insecta</taxon>
        <taxon>Pterygota</taxon>
        <taxon>Neoptera</taxon>
        <taxon>Endopterygota</taxon>
        <taxon>Diptera</taxon>
        <taxon>Brachycera</taxon>
        <taxon>Muscomorpha</taxon>
        <taxon>Muscoidea</taxon>
        <taxon>Muscidae</taxon>
        <taxon>Stomoxys</taxon>
    </lineage>
</organism>
<evidence type="ECO:0000256" key="1">
    <source>
        <dbReference type="SAM" id="MobiDB-lite"/>
    </source>
</evidence>